<sequence>MELHHLEAFSAVMSAGSITGAGRLLARSQPAVTRQIQELEADLGYALFDRNGPRVTPTHRAFLLYDEVERSLVGLKAIEERARAIGADAADPVRIAATPSLAAAIVPHAIAAVPPLAQAPQFQLRSQSAEHVVSEVLMRTADIGLVTLPMAHAGLDVHWIAEAPCVVVLRNGDPLAAQPSVALRDLADRRIVTVANRHRLRHRIDAAFAAEKITANIFLETNASLNAVAAARAGVGVAIVDPASGLALALDGVVARPLDATIPFCFGVVTPAGKLRRPPVDALLAALATSTRELLDGVVLHDASAHDALLQPERHMASGARSTHDNPRSRDRRKHPASRGAAT</sequence>
<protein>
    <submittedName>
        <fullName evidence="7">Transcriptional regulator, LysR family</fullName>
    </submittedName>
</protein>
<evidence type="ECO:0000256" key="3">
    <source>
        <dbReference type="ARBA" id="ARBA00023125"/>
    </source>
</evidence>
<feature type="region of interest" description="Disordered" evidence="5">
    <location>
        <begin position="311"/>
        <end position="343"/>
    </location>
</feature>
<dbReference type="PANTHER" id="PTHR30427:SF1">
    <property type="entry name" value="TRANSCRIPTIONAL ACTIVATOR PROTEIN LYSR"/>
    <property type="match status" value="1"/>
</dbReference>
<dbReference type="GO" id="GO:0003700">
    <property type="term" value="F:DNA-binding transcription factor activity"/>
    <property type="evidence" value="ECO:0007669"/>
    <property type="project" value="InterPro"/>
</dbReference>
<keyword evidence="3" id="KW-0238">DNA-binding</keyword>
<dbReference type="EMBL" id="FOQU01000001">
    <property type="protein sequence ID" value="SFH86491.1"/>
    <property type="molecule type" value="Genomic_DNA"/>
</dbReference>
<dbReference type="GO" id="GO:0043565">
    <property type="term" value="F:sequence-specific DNA binding"/>
    <property type="evidence" value="ECO:0007669"/>
    <property type="project" value="TreeGrafter"/>
</dbReference>
<name>A0A1I3DJ32_9BURK</name>
<dbReference type="InterPro" id="IPR005119">
    <property type="entry name" value="LysR_subst-bd"/>
</dbReference>
<evidence type="ECO:0000256" key="1">
    <source>
        <dbReference type="ARBA" id="ARBA00009437"/>
    </source>
</evidence>
<proteinExistence type="inferred from homology"/>
<keyword evidence="2" id="KW-0805">Transcription regulation</keyword>
<feature type="compositionally biased region" description="Basic and acidic residues" evidence="5">
    <location>
        <begin position="312"/>
        <end position="329"/>
    </location>
</feature>
<dbReference type="SUPFAM" id="SSF46785">
    <property type="entry name" value="Winged helix' DNA-binding domain"/>
    <property type="match status" value="1"/>
</dbReference>
<dbReference type="Proteomes" id="UP000199548">
    <property type="component" value="Unassembled WGS sequence"/>
</dbReference>
<dbReference type="Gene3D" id="3.40.190.290">
    <property type="match status" value="1"/>
</dbReference>
<dbReference type="PROSITE" id="PS50931">
    <property type="entry name" value="HTH_LYSR"/>
    <property type="match status" value="1"/>
</dbReference>
<keyword evidence="4" id="KW-0804">Transcription</keyword>
<dbReference type="SUPFAM" id="SSF53850">
    <property type="entry name" value="Periplasmic binding protein-like II"/>
    <property type="match status" value="1"/>
</dbReference>
<dbReference type="Gene3D" id="1.10.10.10">
    <property type="entry name" value="Winged helix-like DNA-binding domain superfamily/Winged helix DNA-binding domain"/>
    <property type="match status" value="1"/>
</dbReference>
<accession>A0A1I3DJ32</accession>
<dbReference type="InterPro" id="IPR036388">
    <property type="entry name" value="WH-like_DNA-bd_sf"/>
</dbReference>
<evidence type="ECO:0000256" key="4">
    <source>
        <dbReference type="ARBA" id="ARBA00023163"/>
    </source>
</evidence>
<feature type="domain" description="HTH lysR-type" evidence="6">
    <location>
        <begin position="1"/>
        <end position="58"/>
    </location>
</feature>
<dbReference type="PRINTS" id="PR00039">
    <property type="entry name" value="HTHLYSR"/>
</dbReference>
<dbReference type="Pfam" id="PF03466">
    <property type="entry name" value="LysR_substrate"/>
    <property type="match status" value="1"/>
</dbReference>
<dbReference type="PANTHER" id="PTHR30427">
    <property type="entry name" value="TRANSCRIPTIONAL ACTIVATOR PROTEIN LYSR"/>
    <property type="match status" value="1"/>
</dbReference>
<organism evidence="7 8">
    <name type="scientific">Paraburkholderia megapolitana</name>
    <dbReference type="NCBI Taxonomy" id="420953"/>
    <lineage>
        <taxon>Bacteria</taxon>
        <taxon>Pseudomonadati</taxon>
        <taxon>Pseudomonadota</taxon>
        <taxon>Betaproteobacteria</taxon>
        <taxon>Burkholderiales</taxon>
        <taxon>Burkholderiaceae</taxon>
        <taxon>Paraburkholderia</taxon>
    </lineage>
</organism>
<evidence type="ECO:0000256" key="2">
    <source>
        <dbReference type="ARBA" id="ARBA00023015"/>
    </source>
</evidence>
<dbReference type="InterPro" id="IPR036390">
    <property type="entry name" value="WH_DNA-bd_sf"/>
</dbReference>
<dbReference type="Pfam" id="PF00126">
    <property type="entry name" value="HTH_1"/>
    <property type="match status" value="1"/>
</dbReference>
<dbReference type="AlphaFoldDB" id="A0A1I3DJ32"/>
<evidence type="ECO:0000256" key="5">
    <source>
        <dbReference type="SAM" id="MobiDB-lite"/>
    </source>
</evidence>
<evidence type="ECO:0000259" key="6">
    <source>
        <dbReference type="PROSITE" id="PS50931"/>
    </source>
</evidence>
<reference evidence="7 8" key="1">
    <citation type="submission" date="2016-10" db="EMBL/GenBank/DDBJ databases">
        <authorList>
            <person name="de Groot N.N."/>
        </authorList>
    </citation>
    <scope>NUCLEOTIDE SEQUENCE [LARGE SCALE GENOMIC DNA]</scope>
    <source>
        <strain evidence="7 8">LMG 23650</strain>
    </source>
</reference>
<dbReference type="OrthoDB" id="8849678at2"/>
<gene>
    <name evidence="7" type="ORF">SAMN05192543_101329</name>
</gene>
<evidence type="ECO:0000313" key="8">
    <source>
        <dbReference type="Proteomes" id="UP000199548"/>
    </source>
</evidence>
<evidence type="ECO:0000313" key="7">
    <source>
        <dbReference type="EMBL" id="SFH86491.1"/>
    </source>
</evidence>
<dbReference type="GO" id="GO:0010628">
    <property type="term" value="P:positive regulation of gene expression"/>
    <property type="evidence" value="ECO:0007669"/>
    <property type="project" value="TreeGrafter"/>
</dbReference>
<dbReference type="RefSeq" id="WP_091006658.1">
    <property type="nucleotide sequence ID" value="NZ_CP041743.1"/>
</dbReference>
<comment type="similarity">
    <text evidence="1">Belongs to the LysR transcriptional regulatory family.</text>
</comment>
<dbReference type="InterPro" id="IPR000847">
    <property type="entry name" value="LysR_HTH_N"/>
</dbReference>
<keyword evidence="8" id="KW-1185">Reference proteome</keyword>
<dbReference type="STRING" id="420953.SAMN05192543_101329"/>